<keyword evidence="3" id="KW-0067">ATP-binding</keyword>
<evidence type="ECO:0000256" key="2">
    <source>
        <dbReference type="ARBA" id="ARBA00022801"/>
    </source>
</evidence>
<reference evidence="6 7" key="1">
    <citation type="submission" date="2017-09" db="EMBL/GenBank/DDBJ databases">
        <authorList>
            <consortium name="International Durum Wheat Genome Sequencing Consortium (IDWGSC)"/>
            <person name="Milanesi L."/>
        </authorList>
    </citation>
    <scope>NUCLEOTIDE SEQUENCE [LARGE SCALE GENOMIC DNA]</scope>
    <source>
        <strain evidence="7">cv. Svevo</strain>
    </source>
</reference>
<evidence type="ECO:0000313" key="7">
    <source>
        <dbReference type="Proteomes" id="UP000324705"/>
    </source>
</evidence>
<sequence length="103" mass="11278">MPAVASFRARASAPAPEMPSFSSGASPQKQQHNARRKQLIRQQRKSLPIASVEKRLVDEVRKNDTLIVVGETGSGKTTRKCFTALFSPSIAHCFLGQAISERL</sequence>
<evidence type="ECO:0000256" key="5">
    <source>
        <dbReference type="SAM" id="MobiDB-lite"/>
    </source>
</evidence>
<comment type="catalytic activity">
    <reaction evidence="4">
        <text>ATP + H2O = ADP + phosphate + H(+)</text>
        <dbReference type="Rhea" id="RHEA:13065"/>
        <dbReference type="ChEBI" id="CHEBI:15377"/>
        <dbReference type="ChEBI" id="CHEBI:15378"/>
        <dbReference type="ChEBI" id="CHEBI:30616"/>
        <dbReference type="ChEBI" id="CHEBI:43474"/>
        <dbReference type="ChEBI" id="CHEBI:456216"/>
        <dbReference type="EC" id="3.6.4.13"/>
    </reaction>
</comment>
<dbReference type="PANTHER" id="PTHR18934">
    <property type="entry name" value="ATP-DEPENDENT RNA HELICASE"/>
    <property type="match status" value="1"/>
</dbReference>
<proteinExistence type="predicted"/>
<dbReference type="PANTHER" id="PTHR18934:SF118">
    <property type="entry name" value="ATP-DEPENDENT RNA HELICASE DHX33"/>
    <property type="match status" value="1"/>
</dbReference>
<dbReference type="Proteomes" id="UP000324705">
    <property type="component" value="Chromosome 7B"/>
</dbReference>
<evidence type="ECO:0000256" key="4">
    <source>
        <dbReference type="ARBA" id="ARBA00047984"/>
    </source>
</evidence>
<dbReference type="GO" id="GO:0005730">
    <property type="term" value="C:nucleolus"/>
    <property type="evidence" value="ECO:0007669"/>
    <property type="project" value="TreeGrafter"/>
</dbReference>
<dbReference type="GO" id="GO:0003724">
    <property type="term" value="F:RNA helicase activity"/>
    <property type="evidence" value="ECO:0007669"/>
    <property type="project" value="UniProtKB-EC"/>
</dbReference>
<dbReference type="GO" id="GO:0045943">
    <property type="term" value="P:positive regulation of transcription by RNA polymerase I"/>
    <property type="evidence" value="ECO:0007669"/>
    <property type="project" value="TreeGrafter"/>
</dbReference>
<protein>
    <recommendedName>
        <fullName evidence="1">RNA helicase</fullName>
        <ecNumber evidence="1">3.6.4.13</ecNumber>
    </recommendedName>
</protein>
<feature type="region of interest" description="Disordered" evidence="5">
    <location>
        <begin position="1"/>
        <end position="45"/>
    </location>
</feature>
<evidence type="ECO:0000256" key="3">
    <source>
        <dbReference type="ARBA" id="ARBA00022806"/>
    </source>
</evidence>
<dbReference type="EC" id="3.6.4.13" evidence="1"/>
<dbReference type="InterPro" id="IPR027417">
    <property type="entry name" value="P-loop_NTPase"/>
</dbReference>
<dbReference type="SUPFAM" id="SSF52540">
    <property type="entry name" value="P-loop containing nucleoside triphosphate hydrolases"/>
    <property type="match status" value="1"/>
</dbReference>
<keyword evidence="2" id="KW-0378">Hydrolase</keyword>
<dbReference type="GO" id="GO:0003725">
    <property type="term" value="F:double-stranded RNA binding"/>
    <property type="evidence" value="ECO:0007669"/>
    <property type="project" value="TreeGrafter"/>
</dbReference>
<keyword evidence="3" id="KW-0347">Helicase</keyword>
<feature type="compositionally biased region" description="Basic residues" evidence="5">
    <location>
        <begin position="32"/>
        <end position="44"/>
    </location>
</feature>
<evidence type="ECO:0000313" key="6">
    <source>
        <dbReference type="EMBL" id="VAI83747.1"/>
    </source>
</evidence>
<feature type="compositionally biased region" description="Low complexity" evidence="5">
    <location>
        <begin position="1"/>
        <end position="15"/>
    </location>
</feature>
<gene>
    <name evidence="6" type="ORF">TRITD_7Bv1G023200</name>
</gene>
<dbReference type="Gramene" id="TRITD7Bv1G023200.1">
    <property type="protein sequence ID" value="TRITD7Bv1G023200.1"/>
    <property type="gene ID" value="TRITD7Bv1G023200"/>
</dbReference>
<evidence type="ECO:0000256" key="1">
    <source>
        <dbReference type="ARBA" id="ARBA00012552"/>
    </source>
</evidence>
<dbReference type="Gene3D" id="3.40.50.300">
    <property type="entry name" value="P-loop containing nucleotide triphosphate hydrolases"/>
    <property type="match status" value="1"/>
</dbReference>
<keyword evidence="7" id="KW-1185">Reference proteome</keyword>
<dbReference type="EMBL" id="LT934124">
    <property type="protein sequence ID" value="VAI83747.1"/>
    <property type="molecule type" value="Genomic_DNA"/>
</dbReference>
<dbReference type="AlphaFoldDB" id="A0A9R0ZTP8"/>
<name>A0A9R0ZTP8_TRITD</name>
<organism evidence="6 7">
    <name type="scientific">Triticum turgidum subsp. durum</name>
    <name type="common">Durum wheat</name>
    <name type="synonym">Triticum durum</name>
    <dbReference type="NCBI Taxonomy" id="4567"/>
    <lineage>
        <taxon>Eukaryota</taxon>
        <taxon>Viridiplantae</taxon>
        <taxon>Streptophyta</taxon>
        <taxon>Embryophyta</taxon>
        <taxon>Tracheophyta</taxon>
        <taxon>Spermatophyta</taxon>
        <taxon>Magnoliopsida</taxon>
        <taxon>Liliopsida</taxon>
        <taxon>Poales</taxon>
        <taxon>Poaceae</taxon>
        <taxon>BOP clade</taxon>
        <taxon>Pooideae</taxon>
        <taxon>Triticodae</taxon>
        <taxon>Triticeae</taxon>
        <taxon>Triticinae</taxon>
        <taxon>Triticum</taxon>
    </lineage>
</organism>
<accession>A0A9R0ZTP8</accession>
<dbReference type="GO" id="GO:0016787">
    <property type="term" value="F:hydrolase activity"/>
    <property type="evidence" value="ECO:0007669"/>
    <property type="project" value="UniProtKB-KW"/>
</dbReference>
<feature type="compositionally biased region" description="Polar residues" evidence="5">
    <location>
        <begin position="20"/>
        <end position="31"/>
    </location>
</feature>
<keyword evidence="3" id="KW-0547">Nucleotide-binding</keyword>